<reference evidence="1 2" key="1">
    <citation type="submission" date="2018-03" db="EMBL/GenBank/DDBJ databases">
        <title>Genomic Encyclopedia of Type Strains, Phase III (KMG-III): the genomes of soil and plant-associated and newly described type strains.</title>
        <authorList>
            <person name="Whitman W."/>
        </authorList>
    </citation>
    <scope>NUCLEOTIDE SEQUENCE [LARGE SCALE GENOMIC DNA]</scope>
    <source>
        <strain evidence="1 2">CGMCC 4.7125</strain>
    </source>
</reference>
<gene>
    <name evidence="1" type="ORF">B0I33_112181</name>
</gene>
<evidence type="ECO:0000313" key="1">
    <source>
        <dbReference type="EMBL" id="PRX44303.1"/>
    </source>
</evidence>
<dbReference type="OrthoDB" id="4086179at2"/>
<comment type="caution">
    <text evidence="1">The sequence shown here is derived from an EMBL/GenBank/DDBJ whole genome shotgun (WGS) entry which is preliminary data.</text>
</comment>
<keyword evidence="2" id="KW-1185">Reference proteome</keyword>
<proteinExistence type="predicted"/>
<dbReference type="Proteomes" id="UP000238362">
    <property type="component" value="Unassembled WGS sequence"/>
</dbReference>
<dbReference type="RefSeq" id="WP_106181608.1">
    <property type="nucleotide sequence ID" value="NZ_PVNH01000012.1"/>
</dbReference>
<organism evidence="1 2">
    <name type="scientific">Prauserella shujinwangii</name>
    <dbReference type="NCBI Taxonomy" id="1453103"/>
    <lineage>
        <taxon>Bacteria</taxon>
        <taxon>Bacillati</taxon>
        <taxon>Actinomycetota</taxon>
        <taxon>Actinomycetes</taxon>
        <taxon>Pseudonocardiales</taxon>
        <taxon>Pseudonocardiaceae</taxon>
        <taxon>Prauserella</taxon>
    </lineage>
</organism>
<accession>A0A2T0LMJ8</accession>
<dbReference type="EMBL" id="PVNH01000012">
    <property type="protein sequence ID" value="PRX44303.1"/>
    <property type="molecule type" value="Genomic_DNA"/>
</dbReference>
<dbReference type="AlphaFoldDB" id="A0A2T0LMJ8"/>
<evidence type="ECO:0000313" key="2">
    <source>
        <dbReference type="Proteomes" id="UP000238362"/>
    </source>
</evidence>
<protein>
    <submittedName>
        <fullName evidence="1">Uncharacterized protein</fullName>
    </submittedName>
</protein>
<sequence>MTFDLDNAATGFAQEIQDRLDAVLPPSPSADPRLRQLNVLVQGDFRVIRPGTRDKPGGIPLLHNGEHVADLWLTYHCAPDRSRMFLATRKSTFQLSSRQEGTPLLRVDYVHDAHSIPAAHWNVHAERGATSVLLARCNPQHEGLLSRVHLPVGGTRHRPCLEDFLEMLIVEFRIDTLPKWEQEIHAGRERWRTFQTRAIVRDSPREAADVLRRLGYTVTEPAGGPPDRNLEMLRCR</sequence>
<name>A0A2T0LMJ8_9PSEU</name>